<dbReference type="AlphaFoldDB" id="A0A644YTM5"/>
<reference evidence="1" key="1">
    <citation type="submission" date="2019-08" db="EMBL/GenBank/DDBJ databases">
        <authorList>
            <person name="Kucharzyk K."/>
            <person name="Murdoch R.W."/>
            <person name="Higgins S."/>
            <person name="Loffler F."/>
        </authorList>
    </citation>
    <scope>NUCLEOTIDE SEQUENCE</scope>
</reference>
<dbReference type="EMBL" id="VSSQ01006213">
    <property type="protein sequence ID" value="MPM31912.1"/>
    <property type="molecule type" value="Genomic_DNA"/>
</dbReference>
<accession>A0A644YTM5</accession>
<protein>
    <submittedName>
        <fullName evidence="1">Uncharacterized protein</fullName>
    </submittedName>
</protein>
<dbReference type="InterPro" id="IPR020256">
    <property type="entry name" value="Spore_coat_CotJA"/>
</dbReference>
<proteinExistence type="predicted"/>
<organism evidence="1">
    <name type="scientific">bioreactor metagenome</name>
    <dbReference type="NCBI Taxonomy" id="1076179"/>
    <lineage>
        <taxon>unclassified sequences</taxon>
        <taxon>metagenomes</taxon>
        <taxon>ecological metagenomes</taxon>
    </lineage>
</organism>
<sequence>MEVLVKNLLMSDINENNIQESDMNGKDIMMSTPAVKLINDSLIEEMGLAQAYVPVQNWEEPMGDMNSLTCGTVFGMLVMPYVKGSSLARNQEVC</sequence>
<gene>
    <name evidence="1" type="ORF">SDC9_78469</name>
</gene>
<comment type="caution">
    <text evidence="1">The sequence shown here is derived from an EMBL/GenBank/DDBJ whole genome shotgun (WGS) entry which is preliminary data.</text>
</comment>
<evidence type="ECO:0000313" key="1">
    <source>
        <dbReference type="EMBL" id="MPM31912.1"/>
    </source>
</evidence>
<dbReference type="Pfam" id="PF11007">
    <property type="entry name" value="CotJA"/>
    <property type="match status" value="1"/>
</dbReference>
<name>A0A644YTM5_9ZZZZ</name>